<evidence type="ECO:0000313" key="3">
    <source>
        <dbReference type="Proteomes" id="UP000294684"/>
    </source>
</evidence>
<protein>
    <submittedName>
        <fullName evidence="2">Uncharacterized protein</fullName>
    </submittedName>
</protein>
<gene>
    <name evidence="2" type="ORF">CLV96_3846</name>
</gene>
<comment type="caution">
    <text evidence="2">The sequence shown here is derived from an EMBL/GenBank/DDBJ whole genome shotgun (WGS) entry which is preliminary data.</text>
</comment>
<keyword evidence="1" id="KW-0145">Chemotaxis</keyword>
<proteinExistence type="predicted"/>
<sequence length="222" mass="25834">MHQNTNQLGPIVYNWKKPLRLLREEIEIIKSAFDAILVAMERNMQRVTSFPVSIEMSEPPKILTFGDLPDSTKLQFLFWSARLERKEETFAMLWDETSITPLLYGVLGGSLANAKHRINRKENQITNIEIGILFDLIMDCFMKPIINGFSMYHPNLKPRIDTIEPETRESLQLFPENEICMIFPLVIKWKVGSSDLFLGHCIFIFSQTFLRKFHWRGGNGKI</sequence>
<evidence type="ECO:0000313" key="2">
    <source>
        <dbReference type="EMBL" id="TDY66736.1"/>
    </source>
</evidence>
<dbReference type="AlphaFoldDB" id="A0A4R8MJ60"/>
<organism evidence="2 3">
    <name type="scientific">Leptospira meyeri</name>
    <dbReference type="NCBI Taxonomy" id="29508"/>
    <lineage>
        <taxon>Bacteria</taxon>
        <taxon>Pseudomonadati</taxon>
        <taxon>Spirochaetota</taxon>
        <taxon>Spirochaetia</taxon>
        <taxon>Leptospirales</taxon>
        <taxon>Leptospiraceae</taxon>
        <taxon>Leptospira</taxon>
    </lineage>
</organism>
<dbReference type="GO" id="GO:0006935">
    <property type="term" value="P:chemotaxis"/>
    <property type="evidence" value="ECO:0007669"/>
    <property type="project" value="UniProtKB-KW"/>
</dbReference>
<dbReference type="GeneID" id="79829102"/>
<name>A0A4R8MJ60_LEPME</name>
<dbReference type="Proteomes" id="UP000294684">
    <property type="component" value="Unassembled WGS sequence"/>
</dbReference>
<keyword evidence="3" id="KW-1185">Reference proteome</keyword>
<reference evidence="2 3" key="1">
    <citation type="submission" date="2019-03" db="EMBL/GenBank/DDBJ databases">
        <title>Genomic Encyclopedia of Archaeal and Bacterial Type Strains, Phase II (KMG-II): from individual species to whole genera.</title>
        <authorList>
            <person name="Goeker M."/>
        </authorList>
    </citation>
    <scope>NUCLEOTIDE SEQUENCE [LARGE SCALE GENOMIC DNA]</scope>
    <source>
        <strain evidence="2 3">DSM 21537</strain>
    </source>
</reference>
<dbReference type="InterPro" id="IPR028976">
    <property type="entry name" value="CheC-like_sf"/>
</dbReference>
<accession>A0A4R8MJ60</accession>
<dbReference type="EMBL" id="SORO01000005">
    <property type="protein sequence ID" value="TDY66736.1"/>
    <property type="molecule type" value="Genomic_DNA"/>
</dbReference>
<evidence type="ECO:0000256" key="1">
    <source>
        <dbReference type="ARBA" id="ARBA00022500"/>
    </source>
</evidence>
<dbReference type="STRING" id="1193051.LEP1GSC017_0385"/>
<dbReference type="Gene3D" id="3.40.1550.10">
    <property type="entry name" value="CheC-like"/>
    <property type="match status" value="1"/>
</dbReference>
<dbReference type="RefSeq" id="WP_004788132.1">
    <property type="nucleotide sequence ID" value="NZ_SORO01000005.1"/>
</dbReference>